<keyword evidence="1" id="KW-0812">Transmembrane</keyword>
<keyword evidence="1" id="KW-0472">Membrane</keyword>
<feature type="transmembrane region" description="Helical" evidence="1">
    <location>
        <begin position="12"/>
        <end position="37"/>
    </location>
</feature>
<evidence type="ECO:0000313" key="2">
    <source>
        <dbReference type="EMBL" id="SOD94731.1"/>
    </source>
</evidence>
<feature type="transmembrane region" description="Helical" evidence="1">
    <location>
        <begin position="43"/>
        <end position="61"/>
    </location>
</feature>
<dbReference type="EMBL" id="OCNJ01000004">
    <property type="protein sequence ID" value="SOD94731.1"/>
    <property type="molecule type" value="Genomic_DNA"/>
</dbReference>
<keyword evidence="1" id="KW-1133">Transmembrane helix</keyword>
<dbReference type="Proteomes" id="UP000219621">
    <property type="component" value="Unassembled WGS sequence"/>
</dbReference>
<evidence type="ECO:0000313" key="3">
    <source>
        <dbReference type="Proteomes" id="UP000219621"/>
    </source>
</evidence>
<organism evidence="2 3">
    <name type="scientific">Caenispirillum bisanense</name>
    <dbReference type="NCBI Taxonomy" id="414052"/>
    <lineage>
        <taxon>Bacteria</taxon>
        <taxon>Pseudomonadati</taxon>
        <taxon>Pseudomonadota</taxon>
        <taxon>Alphaproteobacteria</taxon>
        <taxon>Rhodospirillales</taxon>
        <taxon>Novispirillaceae</taxon>
        <taxon>Caenispirillum</taxon>
    </lineage>
</organism>
<sequence length="71" mass="7651">MASAVLCKRESLIVNTLSSWISGTLMVVMGLLGLLFTSRAEDGAVGAMGLIMFGFAVFYVWRLITNGGYKD</sequence>
<gene>
    <name evidence="2" type="ORF">SAMN05421508_104102</name>
</gene>
<reference evidence="2 3" key="1">
    <citation type="submission" date="2017-09" db="EMBL/GenBank/DDBJ databases">
        <authorList>
            <person name="Ehlers B."/>
            <person name="Leendertz F.H."/>
        </authorList>
    </citation>
    <scope>NUCLEOTIDE SEQUENCE [LARGE SCALE GENOMIC DNA]</scope>
    <source>
        <strain evidence="2 3">USBA 140</strain>
    </source>
</reference>
<accession>A0A286GGT6</accession>
<keyword evidence="3" id="KW-1185">Reference proteome</keyword>
<evidence type="ECO:0000256" key="1">
    <source>
        <dbReference type="SAM" id="Phobius"/>
    </source>
</evidence>
<dbReference type="AlphaFoldDB" id="A0A286GGT6"/>
<proteinExistence type="predicted"/>
<name>A0A286GGT6_9PROT</name>
<protein>
    <submittedName>
        <fullName evidence="2">Uncharacterized protein</fullName>
    </submittedName>
</protein>